<dbReference type="Proteomes" id="UP001230188">
    <property type="component" value="Unassembled WGS sequence"/>
</dbReference>
<evidence type="ECO:0000256" key="2">
    <source>
        <dbReference type="ARBA" id="ARBA00022448"/>
    </source>
</evidence>
<feature type="transmembrane region" description="Helical" evidence="10">
    <location>
        <begin position="270"/>
        <end position="293"/>
    </location>
</feature>
<gene>
    <name evidence="12" type="ORF">CTAYLR_006596</name>
</gene>
<name>A0AAD7XR39_9STRA</name>
<evidence type="ECO:0000256" key="5">
    <source>
        <dbReference type="ARBA" id="ARBA00023065"/>
    </source>
</evidence>
<evidence type="ECO:0000313" key="13">
    <source>
        <dbReference type="Proteomes" id="UP001230188"/>
    </source>
</evidence>
<evidence type="ECO:0000256" key="1">
    <source>
        <dbReference type="ARBA" id="ARBA00004141"/>
    </source>
</evidence>
<feature type="region of interest" description="Disordered" evidence="9">
    <location>
        <begin position="430"/>
        <end position="476"/>
    </location>
</feature>
<keyword evidence="4 10" id="KW-1133">Transmembrane helix</keyword>
<dbReference type="Gene3D" id="1.10.287.630">
    <property type="entry name" value="Helix hairpin bin"/>
    <property type="match status" value="1"/>
</dbReference>
<evidence type="ECO:0000313" key="12">
    <source>
        <dbReference type="EMBL" id="KAJ8612452.1"/>
    </source>
</evidence>
<organism evidence="12 13">
    <name type="scientific">Chrysophaeum taylorii</name>
    <dbReference type="NCBI Taxonomy" id="2483200"/>
    <lineage>
        <taxon>Eukaryota</taxon>
        <taxon>Sar</taxon>
        <taxon>Stramenopiles</taxon>
        <taxon>Ochrophyta</taxon>
        <taxon>Pelagophyceae</taxon>
        <taxon>Pelagomonadales</taxon>
        <taxon>Pelagomonadaceae</taxon>
        <taxon>Chrysophaeum</taxon>
    </lineage>
</organism>
<evidence type="ECO:0000256" key="6">
    <source>
        <dbReference type="ARBA" id="ARBA00023136"/>
    </source>
</evidence>
<dbReference type="InterPro" id="IPR014710">
    <property type="entry name" value="RmlC-like_jellyroll"/>
</dbReference>
<dbReference type="Pfam" id="PF00520">
    <property type="entry name" value="Ion_trans"/>
    <property type="match status" value="1"/>
</dbReference>
<dbReference type="InterPro" id="IPR000595">
    <property type="entry name" value="cNMP-bd_dom"/>
</dbReference>
<feature type="compositionally biased region" description="Basic and acidic residues" evidence="9">
    <location>
        <begin position="430"/>
        <end position="442"/>
    </location>
</feature>
<feature type="domain" description="Cyclic nucleotide-binding" evidence="11">
    <location>
        <begin position="513"/>
        <end position="572"/>
    </location>
</feature>
<keyword evidence="5" id="KW-0406">Ion transport</keyword>
<dbReference type="GO" id="GO:0016020">
    <property type="term" value="C:membrane"/>
    <property type="evidence" value="ECO:0007669"/>
    <property type="project" value="UniProtKB-SubCell"/>
</dbReference>
<dbReference type="AlphaFoldDB" id="A0AAD7XR39"/>
<comment type="caution">
    <text evidence="12">The sequence shown here is derived from an EMBL/GenBank/DDBJ whole genome shotgun (WGS) entry which is preliminary data.</text>
</comment>
<comment type="subcellular location">
    <subcellularLocation>
        <location evidence="1">Membrane</location>
        <topology evidence="1">Multi-pass membrane protein</topology>
    </subcellularLocation>
</comment>
<dbReference type="PROSITE" id="PS50042">
    <property type="entry name" value="CNMP_BINDING_3"/>
    <property type="match status" value="2"/>
</dbReference>
<dbReference type="PANTHER" id="PTHR47823">
    <property type="entry name" value="ION_TRANS DOMAIN-CONTAINING PROTEIN"/>
    <property type="match status" value="1"/>
</dbReference>
<keyword evidence="7" id="KW-0407">Ion channel</keyword>
<dbReference type="Gene3D" id="2.60.120.10">
    <property type="entry name" value="Jelly Rolls"/>
    <property type="match status" value="1"/>
</dbReference>
<dbReference type="InterPro" id="IPR003938">
    <property type="entry name" value="K_chnl_volt-dep_EAG/ELK/ERG"/>
</dbReference>
<feature type="transmembrane region" description="Helical" evidence="10">
    <location>
        <begin position="239"/>
        <end position="258"/>
    </location>
</feature>
<reference evidence="12" key="1">
    <citation type="submission" date="2023-01" db="EMBL/GenBank/DDBJ databases">
        <title>Metagenome sequencing of chrysophaentin producing Chrysophaeum taylorii.</title>
        <authorList>
            <person name="Davison J."/>
            <person name="Bewley C."/>
        </authorList>
    </citation>
    <scope>NUCLEOTIDE SEQUENCE</scope>
    <source>
        <strain evidence="12">NIES-1699</strain>
    </source>
</reference>
<evidence type="ECO:0000256" key="3">
    <source>
        <dbReference type="ARBA" id="ARBA00022692"/>
    </source>
</evidence>
<dbReference type="Gene3D" id="1.10.287.70">
    <property type="match status" value="1"/>
</dbReference>
<keyword evidence="2" id="KW-0813">Transport</keyword>
<feature type="domain" description="Cyclic nucleotide-binding" evidence="11">
    <location>
        <begin position="370"/>
        <end position="417"/>
    </location>
</feature>
<dbReference type="GO" id="GO:0005249">
    <property type="term" value="F:voltage-gated potassium channel activity"/>
    <property type="evidence" value="ECO:0007669"/>
    <property type="project" value="InterPro"/>
</dbReference>
<feature type="transmembrane region" description="Helical" evidence="10">
    <location>
        <begin position="168"/>
        <end position="187"/>
    </location>
</feature>
<accession>A0AAD7XR39</accession>
<keyword evidence="8" id="KW-0175">Coiled coil</keyword>
<evidence type="ECO:0000256" key="7">
    <source>
        <dbReference type="ARBA" id="ARBA00023303"/>
    </source>
</evidence>
<dbReference type="PRINTS" id="PR01463">
    <property type="entry name" value="EAGCHANLFMLY"/>
</dbReference>
<dbReference type="SUPFAM" id="SSF81324">
    <property type="entry name" value="Voltage-gated potassium channels"/>
    <property type="match status" value="1"/>
</dbReference>
<evidence type="ECO:0000256" key="10">
    <source>
        <dbReference type="SAM" id="Phobius"/>
    </source>
</evidence>
<protein>
    <recommendedName>
        <fullName evidence="11">Cyclic nucleotide-binding domain-containing protein</fullName>
    </recommendedName>
</protein>
<keyword evidence="6 10" id="KW-0472">Membrane</keyword>
<dbReference type="SUPFAM" id="SSF51206">
    <property type="entry name" value="cAMP-binding domain-like"/>
    <property type="match status" value="1"/>
</dbReference>
<feature type="coiled-coil region" evidence="8">
    <location>
        <begin position="622"/>
        <end position="649"/>
    </location>
</feature>
<evidence type="ECO:0000256" key="9">
    <source>
        <dbReference type="SAM" id="MobiDB-lite"/>
    </source>
</evidence>
<feature type="transmembrane region" description="Helical" evidence="10">
    <location>
        <begin position="20"/>
        <end position="40"/>
    </location>
</feature>
<dbReference type="InterPro" id="IPR018490">
    <property type="entry name" value="cNMP-bd_dom_sf"/>
</dbReference>
<proteinExistence type="predicted"/>
<keyword evidence="3 10" id="KW-0812">Transmembrane</keyword>
<sequence length="697" mass="77676">MGGREQLTLVLHPAGLKRLVWDIHLLVFVVYIAFAFPFYLSFGVESTRAMVLCDYIIDIAFGIDIMLNFNTGYIKHDVLVMNRRLIARNYLRTWFWLDFVSSIPLEVILGPSFGDIQAAKVLKVGKLFRGLKMLRISKLIKLFIDSGFVEIIEEFMVSISAKVLIESIRIIGSSFILCHFMACFMALNGDGFLAEYMVTYDSDCCDERTLEYSTPVSCAQLQPRECRISAADWSIRRKYLAAMYWALTTMTTVGYGDIIPRSDRERTYTMVATGIGCVYFSYVIGIIAGLVAVTDANSRAYNEKMATVNAWLNFNHLPRSLRRKVRSYFKSFLQERTALDEQAILNDLDPALRQELGRYLTPDAIRHSPLFGDLSPTILGKLNPILRPVPVAAGELVHYKDEVGTSMHVIVAGKIALSFMTIGEYDQVEEGHPIEGMDRESTKSIAGTRNGERRPSDAPSFFSRNAERRQSDAPSRVEQIAAKEAFRAAVENDCSKELDESITASFTRPHVLLGPGETFGELVALSVVQRYESAAVAVKPSALYELDQVHLLEALSPMPEVIDKLRAVAIQRRQTLLQQLADVPSSNLVAEQNSDIDLKPNNRFAGSTLVASGDATLPAGFAEAVMEKLDNLDAHIQSMSARLAVVEEAATSTPTASDVERDASHHILAPSPRTKSRHLPGGDDDMYYSKCRRMSFD</sequence>
<dbReference type="EMBL" id="JAQMWT010000050">
    <property type="protein sequence ID" value="KAJ8612452.1"/>
    <property type="molecule type" value="Genomic_DNA"/>
</dbReference>
<keyword evidence="13" id="KW-1185">Reference proteome</keyword>
<evidence type="ECO:0000256" key="8">
    <source>
        <dbReference type="SAM" id="Coils"/>
    </source>
</evidence>
<dbReference type="PANTHER" id="PTHR47823:SF9">
    <property type="entry name" value="CHROMOSOME UNDETERMINED SCAFFOLD_10, WHOLE GENOME SHOTGUN SEQUENCE"/>
    <property type="match status" value="1"/>
</dbReference>
<evidence type="ECO:0000256" key="4">
    <source>
        <dbReference type="ARBA" id="ARBA00022989"/>
    </source>
</evidence>
<dbReference type="InterPro" id="IPR005821">
    <property type="entry name" value="Ion_trans_dom"/>
</dbReference>
<evidence type="ECO:0000259" key="11">
    <source>
        <dbReference type="PROSITE" id="PS50042"/>
    </source>
</evidence>